<dbReference type="InterPro" id="IPR015797">
    <property type="entry name" value="NUDIX_hydrolase-like_dom_sf"/>
</dbReference>
<evidence type="ECO:0000256" key="12">
    <source>
        <dbReference type="RuleBase" id="RU003476"/>
    </source>
</evidence>
<name>A0ABT8GGM4_9MICO</name>
<comment type="catalytic activity">
    <reaction evidence="10">
        <text>8-oxo-dGTP + H2O = 8-oxo-dGMP + diphosphate + H(+)</text>
        <dbReference type="Rhea" id="RHEA:31575"/>
        <dbReference type="ChEBI" id="CHEBI:15377"/>
        <dbReference type="ChEBI" id="CHEBI:15378"/>
        <dbReference type="ChEBI" id="CHEBI:33019"/>
        <dbReference type="ChEBI" id="CHEBI:63224"/>
        <dbReference type="ChEBI" id="CHEBI:77896"/>
        <dbReference type="EC" id="3.6.1.55"/>
    </reaction>
</comment>
<dbReference type="PROSITE" id="PS51462">
    <property type="entry name" value="NUDIX"/>
    <property type="match status" value="1"/>
</dbReference>
<protein>
    <recommendedName>
        <fullName evidence="11">8-oxo-dGTP diphosphatase</fullName>
        <ecNumber evidence="11">3.6.1.55</ecNumber>
    </recommendedName>
</protein>
<dbReference type="EC" id="3.6.1.55" evidence="11"/>
<keyword evidence="9" id="KW-0234">DNA repair</keyword>
<evidence type="ECO:0000256" key="9">
    <source>
        <dbReference type="ARBA" id="ARBA00023204"/>
    </source>
</evidence>
<keyword evidence="8" id="KW-0460">Magnesium</keyword>
<dbReference type="PROSITE" id="PS00893">
    <property type="entry name" value="NUDIX_BOX"/>
    <property type="match status" value="1"/>
</dbReference>
<proteinExistence type="inferred from homology"/>
<dbReference type="InterPro" id="IPR047127">
    <property type="entry name" value="MutT-like"/>
</dbReference>
<evidence type="ECO:0000256" key="2">
    <source>
        <dbReference type="ARBA" id="ARBA00005582"/>
    </source>
</evidence>
<comment type="caution">
    <text evidence="14">The sequence shown here is derived from an EMBL/GenBank/DDBJ whole genome shotgun (WGS) entry which is preliminary data.</text>
</comment>
<dbReference type="CDD" id="cd03425">
    <property type="entry name" value="NUDIX_MutT_NudA_like"/>
    <property type="match status" value="1"/>
</dbReference>
<evidence type="ECO:0000256" key="11">
    <source>
        <dbReference type="ARBA" id="ARBA00038905"/>
    </source>
</evidence>
<dbReference type="PANTHER" id="PTHR47707">
    <property type="entry name" value="8-OXO-DGTP DIPHOSPHATASE"/>
    <property type="match status" value="1"/>
</dbReference>
<dbReference type="RefSeq" id="WP_301142020.1">
    <property type="nucleotide sequence ID" value="NZ_JAUHQA010000001.1"/>
</dbReference>
<evidence type="ECO:0000256" key="1">
    <source>
        <dbReference type="ARBA" id="ARBA00001946"/>
    </source>
</evidence>
<dbReference type="EMBL" id="JAUHQA010000001">
    <property type="protein sequence ID" value="MDN4480585.1"/>
    <property type="molecule type" value="Genomic_DNA"/>
</dbReference>
<evidence type="ECO:0000256" key="6">
    <source>
        <dbReference type="ARBA" id="ARBA00022763"/>
    </source>
</evidence>
<reference evidence="14" key="1">
    <citation type="submission" date="2023-06" db="EMBL/GenBank/DDBJ databases">
        <title>Egi l300058.</title>
        <authorList>
            <person name="Gao L."/>
            <person name="Fang B.-Z."/>
            <person name="Li W.-J."/>
        </authorList>
    </citation>
    <scope>NUCLEOTIDE SEQUENCE</scope>
    <source>
        <strain evidence="14">EGI L300058</strain>
    </source>
</reference>
<evidence type="ECO:0000259" key="13">
    <source>
        <dbReference type="PROSITE" id="PS51462"/>
    </source>
</evidence>
<evidence type="ECO:0000313" key="14">
    <source>
        <dbReference type="EMBL" id="MDN4480585.1"/>
    </source>
</evidence>
<dbReference type="Pfam" id="PF00293">
    <property type="entry name" value="NUDIX"/>
    <property type="match status" value="1"/>
</dbReference>
<dbReference type="InterPro" id="IPR000086">
    <property type="entry name" value="NUDIX_hydrolase_dom"/>
</dbReference>
<dbReference type="Proteomes" id="UP001172708">
    <property type="component" value="Unassembled WGS sequence"/>
</dbReference>
<dbReference type="PANTHER" id="PTHR47707:SF1">
    <property type="entry name" value="NUDIX HYDROLASE FAMILY PROTEIN"/>
    <property type="match status" value="1"/>
</dbReference>
<keyword evidence="3" id="KW-0515">Mutator protein</keyword>
<evidence type="ECO:0000313" key="15">
    <source>
        <dbReference type="Proteomes" id="UP001172708"/>
    </source>
</evidence>
<evidence type="ECO:0000256" key="8">
    <source>
        <dbReference type="ARBA" id="ARBA00022842"/>
    </source>
</evidence>
<dbReference type="InterPro" id="IPR020476">
    <property type="entry name" value="Nudix_hydrolase"/>
</dbReference>
<comment type="cofactor">
    <cofactor evidence="1">
        <name>Mg(2+)</name>
        <dbReference type="ChEBI" id="CHEBI:18420"/>
    </cofactor>
</comment>
<dbReference type="Gene3D" id="3.90.79.10">
    <property type="entry name" value="Nucleoside Triphosphate Pyrophosphohydrolase"/>
    <property type="match status" value="1"/>
</dbReference>
<keyword evidence="6" id="KW-0227">DNA damage</keyword>
<feature type="domain" description="Nudix hydrolase" evidence="13">
    <location>
        <begin position="6"/>
        <end position="168"/>
    </location>
</feature>
<accession>A0ABT8GGM4</accession>
<keyword evidence="7 12" id="KW-0378">Hydrolase</keyword>
<evidence type="ECO:0000256" key="5">
    <source>
        <dbReference type="ARBA" id="ARBA00022723"/>
    </source>
</evidence>
<dbReference type="PRINTS" id="PR00502">
    <property type="entry name" value="NUDIXFAMILY"/>
</dbReference>
<gene>
    <name evidence="14" type="ORF">QQX02_06580</name>
</gene>
<keyword evidence="5" id="KW-0479">Metal-binding</keyword>
<dbReference type="InterPro" id="IPR020084">
    <property type="entry name" value="NUDIX_hydrolase_CS"/>
</dbReference>
<comment type="similarity">
    <text evidence="2 12">Belongs to the Nudix hydrolase family.</text>
</comment>
<evidence type="ECO:0000256" key="3">
    <source>
        <dbReference type="ARBA" id="ARBA00022457"/>
    </source>
</evidence>
<keyword evidence="4" id="KW-0235">DNA replication</keyword>
<dbReference type="GO" id="GO:0016787">
    <property type="term" value="F:hydrolase activity"/>
    <property type="evidence" value="ECO:0007669"/>
    <property type="project" value="UniProtKB-KW"/>
</dbReference>
<organism evidence="14 15">
    <name type="scientific">Demequina muriae</name>
    <dbReference type="NCBI Taxonomy" id="3051664"/>
    <lineage>
        <taxon>Bacteria</taxon>
        <taxon>Bacillati</taxon>
        <taxon>Actinomycetota</taxon>
        <taxon>Actinomycetes</taxon>
        <taxon>Micrococcales</taxon>
        <taxon>Demequinaceae</taxon>
        <taxon>Demequina</taxon>
    </lineage>
</organism>
<sequence length="172" mass="19077">MGGRSSTRLVVAAAITDDLLVPRTLLAARRTAPDALAGLWEFPGGKVERGESVEQALRRELREELGVEIEIGDEIPGPDDGRGVDDQCGDEPVWMLRPGDADVERLVMRVWWARVLPGADGATVEPRPLQDHDELRVLEPGGWRDVAWLPADKRIVDALLQDATDRHRRAYC</sequence>
<dbReference type="SUPFAM" id="SSF55811">
    <property type="entry name" value="Nudix"/>
    <property type="match status" value="1"/>
</dbReference>
<evidence type="ECO:0000256" key="4">
    <source>
        <dbReference type="ARBA" id="ARBA00022705"/>
    </source>
</evidence>
<keyword evidence="15" id="KW-1185">Reference proteome</keyword>
<evidence type="ECO:0000256" key="7">
    <source>
        <dbReference type="ARBA" id="ARBA00022801"/>
    </source>
</evidence>
<evidence type="ECO:0000256" key="10">
    <source>
        <dbReference type="ARBA" id="ARBA00035861"/>
    </source>
</evidence>